<dbReference type="AlphaFoldDB" id="A0A973A8S4"/>
<dbReference type="CDD" id="cd00371">
    <property type="entry name" value="HMA"/>
    <property type="match status" value="3"/>
</dbReference>
<keyword evidence="10" id="KW-0677">Repeat</keyword>
<keyword evidence="9 23" id="KW-0479">Metal-binding</keyword>
<evidence type="ECO:0000256" key="13">
    <source>
        <dbReference type="ARBA" id="ARBA00022840"/>
    </source>
</evidence>
<keyword evidence="17" id="KW-0186">Copper</keyword>
<evidence type="ECO:0000256" key="9">
    <source>
        <dbReference type="ARBA" id="ARBA00022723"/>
    </source>
</evidence>
<dbReference type="InterPro" id="IPR006121">
    <property type="entry name" value="HMA_dom"/>
</dbReference>
<evidence type="ECO:0000256" key="23">
    <source>
        <dbReference type="RuleBase" id="RU362081"/>
    </source>
</evidence>
<dbReference type="NCBIfam" id="TIGR01525">
    <property type="entry name" value="ATPase-IB_hvy"/>
    <property type="match status" value="1"/>
</dbReference>
<feature type="transmembrane region" description="Helical" evidence="23">
    <location>
        <begin position="856"/>
        <end position="877"/>
    </location>
</feature>
<dbReference type="FunFam" id="2.70.150.10:FF:000020">
    <property type="entry name" value="Copper-exporting P-type ATPase A"/>
    <property type="match status" value="1"/>
</dbReference>
<dbReference type="PANTHER" id="PTHR43520:SF6">
    <property type="entry name" value="COPPER-EXPORTING P-TYPE ATPASE"/>
    <property type="match status" value="1"/>
</dbReference>
<evidence type="ECO:0000259" key="24">
    <source>
        <dbReference type="PROSITE" id="PS50846"/>
    </source>
</evidence>
<feature type="domain" description="HMA" evidence="24">
    <location>
        <begin position="162"/>
        <end position="225"/>
    </location>
</feature>
<evidence type="ECO:0000256" key="8">
    <source>
        <dbReference type="ARBA" id="ARBA00022692"/>
    </source>
</evidence>
<dbReference type="InterPro" id="IPR023214">
    <property type="entry name" value="HAD_sf"/>
</dbReference>
<feature type="transmembrane region" description="Helical" evidence="23">
    <location>
        <begin position="827"/>
        <end position="850"/>
    </location>
</feature>
<dbReference type="InterPro" id="IPR044492">
    <property type="entry name" value="P_typ_ATPase_HD_dom"/>
</dbReference>
<dbReference type="InterPro" id="IPR023298">
    <property type="entry name" value="ATPase_P-typ_TM_dom_sf"/>
</dbReference>
<dbReference type="Gene3D" id="3.30.70.100">
    <property type="match status" value="3"/>
</dbReference>
<comment type="similarity">
    <text evidence="2 23">Belongs to the cation transport ATPase (P-type) (TC 3.A.3) family. Type IB subfamily.</text>
</comment>
<evidence type="ECO:0000256" key="7">
    <source>
        <dbReference type="ARBA" id="ARBA00022553"/>
    </source>
</evidence>
<evidence type="ECO:0000256" key="18">
    <source>
        <dbReference type="ARBA" id="ARBA00023065"/>
    </source>
</evidence>
<feature type="transmembrane region" description="Helical" evidence="23">
    <location>
        <begin position="343"/>
        <end position="361"/>
    </location>
</feature>
<keyword evidence="8 23" id="KW-0812">Transmembrane</keyword>
<evidence type="ECO:0000256" key="10">
    <source>
        <dbReference type="ARBA" id="ARBA00022737"/>
    </source>
</evidence>
<keyword evidence="11 23" id="KW-0547">Nucleotide-binding</keyword>
<dbReference type="PANTHER" id="PTHR43520">
    <property type="entry name" value="ATP7, ISOFORM B"/>
    <property type="match status" value="1"/>
</dbReference>
<comment type="catalytic activity">
    <reaction evidence="22">
        <text>Cu(+)(in) + ATP + H2O = Cu(+)(out) + ADP + phosphate + H(+)</text>
        <dbReference type="Rhea" id="RHEA:25792"/>
        <dbReference type="ChEBI" id="CHEBI:15377"/>
        <dbReference type="ChEBI" id="CHEBI:15378"/>
        <dbReference type="ChEBI" id="CHEBI:30616"/>
        <dbReference type="ChEBI" id="CHEBI:43474"/>
        <dbReference type="ChEBI" id="CHEBI:49552"/>
        <dbReference type="ChEBI" id="CHEBI:456216"/>
        <dbReference type="EC" id="7.2.2.8"/>
    </reaction>
</comment>
<dbReference type="InterPro" id="IPR027256">
    <property type="entry name" value="P-typ_ATPase_IB"/>
</dbReference>
<feature type="transmembrane region" description="Helical" evidence="23">
    <location>
        <begin position="248"/>
        <end position="266"/>
    </location>
</feature>
<evidence type="ECO:0000256" key="17">
    <source>
        <dbReference type="ARBA" id="ARBA00023008"/>
    </source>
</evidence>
<dbReference type="PRINTS" id="PR00119">
    <property type="entry name" value="CATATPASE"/>
</dbReference>
<dbReference type="Gene3D" id="3.40.50.1000">
    <property type="entry name" value="HAD superfamily/HAD-like"/>
    <property type="match status" value="1"/>
</dbReference>
<dbReference type="InterPro" id="IPR023299">
    <property type="entry name" value="ATPase_P-typ_cyto_dom_N"/>
</dbReference>
<dbReference type="SUPFAM" id="SSF55008">
    <property type="entry name" value="HMA, heavy metal-associated domain"/>
    <property type="match status" value="3"/>
</dbReference>
<comment type="caution">
    <text evidence="25">The sequence shown here is derived from an EMBL/GenBank/DDBJ whole genome shotgun (WGS) entry which is preliminary data.</text>
</comment>
<dbReference type="InterPro" id="IPR036163">
    <property type="entry name" value="HMA_dom_sf"/>
</dbReference>
<dbReference type="InterPro" id="IPR059000">
    <property type="entry name" value="ATPase_P-type_domA"/>
</dbReference>
<evidence type="ECO:0000313" key="26">
    <source>
        <dbReference type="Proteomes" id="UP000754644"/>
    </source>
</evidence>
<evidence type="ECO:0000256" key="15">
    <source>
        <dbReference type="ARBA" id="ARBA00022967"/>
    </source>
</evidence>
<dbReference type="NCBIfam" id="TIGR01494">
    <property type="entry name" value="ATPase_P-type"/>
    <property type="match status" value="1"/>
</dbReference>
<keyword evidence="7" id="KW-0597">Phosphoprotein</keyword>
<evidence type="ECO:0000256" key="12">
    <source>
        <dbReference type="ARBA" id="ARBA00022796"/>
    </source>
</evidence>
<dbReference type="NCBIfam" id="TIGR01511">
    <property type="entry name" value="ATPase-IB1_Cu"/>
    <property type="match status" value="1"/>
</dbReference>
<dbReference type="SUPFAM" id="SSF81653">
    <property type="entry name" value="Calcium ATPase, transduction domain A"/>
    <property type="match status" value="1"/>
</dbReference>
<accession>A0A973A8S4</accession>
<evidence type="ECO:0000256" key="6">
    <source>
        <dbReference type="ARBA" id="ARBA00022475"/>
    </source>
</evidence>
<feature type="domain" description="HMA" evidence="24">
    <location>
        <begin position="5"/>
        <end position="70"/>
    </location>
</feature>
<evidence type="ECO:0000256" key="5">
    <source>
        <dbReference type="ARBA" id="ARBA00022448"/>
    </source>
</evidence>
<evidence type="ECO:0000256" key="19">
    <source>
        <dbReference type="ARBA" id="ARBA00023136"/>
    </source>
</evidence>
<keyword evidence="5" id="KW-0813">Transport</keyword>
<dbReference type="NCBIfam" id="TIGR00003">
    <property type="entry name" value="copper ion binding protein"/>
    <property type="match status" value="1"/>
</dbReference>
<feature type="transmembrane region" description="Helical" evidence="23">
    <location>
        <begin position="278"/>
        <end position="297"/>
    </location>
</feature>
<keyword evidence="15" id="KW-1278">Translocase</keyword>
<dbReference type="Pfam" id="PF00122">
    <property type="entry name" value="E1-E2_ATPase"/>
    <property type="match status" value="1"/>
</dbReference>
<dbReference type="SFLD" id="SFLDF00027">
    <property type="entry name" value="p-type_atpase"/>
    <property type="match status" value="1"/>
</dbReference>
<feature type="transmembrane region" description="Helical" evidence="23">
    <location>
        <begin position="309"/>
        <end position="331"/>
    </location>
</feature>
<dbReference type="SFLD" id="SFLDS00003">
    <property type="entry name" value="Haloacid_Dehalogenase"/>
    <property type="match status" value="1"/>
</dbReference>
<feature type="transmembrane region" description="Helical" evidence="23">
    <location>
        <begin position="495"/>
        <end position="517"/>
    </location>
</feature>
<keyword evidence="6 23" id="KW-1003">Cell membrane</keyword>
<dbReference type="Gene3D" id="3.40.1110.10">
    <property type="entry name" value="Calcium-transporting ATPase, cytoplasmic domain N"/>
    <property type="match status" value="1"/>
</dbReference>
<evidence type="ECO:0000256" key="14">
    <source>
        <dbReference type="ARBA" id="ARBA00022842"/>
    </source>
</evidence>
<keyword evidence="12" id="KW-0187">Copper transport</keyword>
<evidence type="ECO:0000256" key="11">
    <source>
        <dbReference type="ARBA" id="ARBA00022741"/>
    </source>
</evidence>
<keyword evidence="14" id="KW-0460">Magnesium</keyword>
<dbReference type="InterPro" id="IPR036412">
    <property type="entry name" value="HAD-like_sf"/>
</dbReference>
<organism evidence="25 26">
    <name type="scientific">SAR86 cluster bacterium</name>
    <dbReference type="NCBI Taxonomy" id="2030880"/>
    <lineage>
        <taxon>Bacteria</taxon>
        <taxon>Pseudomonadati</taxon>
        <taxon>Pseudomonadota</taxon>
        <taxon>Gammaproteobacteria</taxon>
        <taxon>SAR86 cluster</taxon>
    </lineage>
</organism>
<keyword evidence="19 23" id="KW-0472">Membrane</keyword>
<dbReference type="Proteomes" id="UP000754644">
    <property type="component" value="Unassembled WGS sequence"/>
</dbReference>
<dbReference type="SUPFAM" id="SSF81665">
    <property type="entry name" value="Calcium ATPase, transmembrane domain M"/>
    <property type="match status" value="1"/>
</dbReference>
<keyword evidence="16 23" id="KW-1133">Transmembrane helix</keyword>
<dbReference type="InterPro" id="IPR017969">
    <property type="entry name" value="Heavy-metal-associated_CS"/>
</dbReference>
<evidence type="ECO:0000256" key="1">
    <source>
        <dbReference type="ARBA" id="ARBA00004651"/>
    </source>
</evidence>
<dbReference type="InterPro" id="IPR001757">
    <property type="entry name" value="P_typ_ATPase"/>
</dbReference>
<dbReference type="CDD" id="cd02094">
    <property type="entry name" value="P-type_ATPase_Cu-like"/>
    <property type="match status" value="1"/>
</dbReference>
<dbReference type="GO" id="GO:0005886">
    <property type="term" value="C:plasma membrane"/>
    <property type="evidence" value="ECO:0007669"/>
    <property type="project" value="UniProtKB-SubCell"/>
</dbReference>
<dbReference type="NCBIfam" id="TIGR01512">
    <property type="entry name" value="ATPase-IB2_Cd"/>
    <property type="match status" value="1"/>
</dbReference>
<evidence type="ECO:0000256" key="21">
    <source>
        <dbReference type="ARBA" id="ARBA00033239"/>
    </source>
</evidence>
<dbReference type="InterPro" id="IPR008250">
    <property type="entry name" value="ATPase_P-typ_transduc_dom_A_sf"/>
</dbReference>
<evidence type="ECO:0000256" key="22">
    <source>
        <dbReference type="ARBA" id="ARBA00049289"/>
    </source>
</evidence>
<evidence type="ECO:0000256" key="16">
    <source>
        <dbReference type="ARBA" id="ARBA00022989"/>
    </source>
</evidence>
<dbReference type="InterPro" id="IPR006122">
    <property type="entry name" value="HMA_Cu_ion-bd"/>
</dbReference>
<dbReference type="InterPro" id="IPR018303">
    <property type="entry name" value="ATPase_P-typ_P_site"/>
</dbReference>
<evidence type="ECO:0000256" key="4">
    <source>
        <dbReference type="ARBA" id="ARBA00015102"/>
    </source>
</evidence>
<dbReference type="SFLD" id="SFLDG00002">
    <property type="entry name" value="C1.7:_P-type_atpase_like"/>
    <property type="match status" value="1"/>
</dbReference>
<keyword evidence="13 23" id="KW-0067">ATP-binding</keyword>
<dbReference type="PROSITE" id="PS01047">
    <property type="entry name" value="HMA_1"/>
    <property type="match status" value="1"/>
</dbReference>
<dbReference type="PRINTS" id="PR00943">
    <property type="entry name" value="CUATPASE"/>
</dbReference>
<dbReference type="GO" id="GO:0140581">
    <property type="term" value="F:P-type monovalent copper transporter activity"/>
    <property type="evidence" value="ECO:0007669"/>
    <property type="project" value="UniProtKB-EC"/>
</dbReference>
<gene>
    <name evidence="25" type="primary">cadA</name>
    <name evidence="25" type="ORF">HQ497_01765</name>
</gene>
<name>A0A973A8S4_9GAMM</name>
<dbReference type="GO" id="GO:0060003">
    <property type="term" value="P:copper ion export"/>
    <property type="evidence" value="ECO:0007669"/>
    <property type="project" value="UniProtKB-ARBA"/>
</dbReference>
<evidence type="ECO:0000256" key="3">
    <source>
        <dbReference type="ARBA" id="ARBA00012517"/>
    </source>
</evidence>
<protein>
    <recommendedName>
        <fullName evidence="4">Copper-exporting P-type ATPase</fullName>
        <ecNumber evidence="3">7.2.2.8</ecNumber>
    </recommendedName>
    <alternativeName>
        <fullName evidence="20">Copper-exporting P-type ATPase A</fullName>
    </alternativeName>
    <alternativeName>
        <fullName evidence="21">Cu(+)-exporting ATPase</fullName>
    </alternativeName>
</protein>
<feature type="transmembrane region" description="Helical" evidence="23">
    <location>
        <begin position="523"/>
        <end position="546"/>
    </location>
</feature>
<sequence length="886" mass="93162">MDMKTILRIDIVGMTCAHCAARVTAALAEVVGDAPVEVDHEQNQARLTWSAWISTESLRAAISRAGYQMTDLWLEGHVAIPVAGMHCQKCVAKISAAVSGIDGVEEVQVDLHLSQVQVRGAFDFQAVLSAIIDLGYEVGSGSTVEPESKKILPVAGSVDNREVVNLSIQGMSCASCVATVERALAQTSGTTEAVVNFAEETATVVTSASSAHLIAAIKAVGYNATEGVIESIEGKEAQLAALLRRARIQSGTALLAGSCLMLGMWLDLLPPLQDQPFWLVTGGLVAAVMIFSGWHFFQGAFKAASHGSTTMDTLIALGTGTAWIYSMLIIALPELVPAESRHLFFEAAVFILGFVGLGKALESQAKGKTSLAVRKLLDLTPKFTLRIEAGIDQRVAVASLEVGDLLRIRPGETIPVDGVVVEGASSVDESMLSGESIPVDKLSGSRLTAGTLNQYGMLVMRAEQLGGDTVLANIVRLVRRAQNSKPAIGRITDQIAAVFVPVVLLLAIITALGWGLFGPEPALSYAIVTGMSVLIIACPCALGLAIPMSIMVGVGRAASAGLLFRNSDALQAASKLTTIVVDKTGTLTNGKPQVTSMVNFIKGQPLLEIAYSLERLSEHPLAQAVVNYCEAQKAQHQVVTQFSIAPGGGVQGLIDDVAVAVGNYDYMQKQGMTKGLKALDFAETIIYVGRQDQVLGYFSLFDSLKADSLAAVEHLQSLGLKVVMLTGDNVATASQVAAQLSLDDFFAGVAPDAKLAHIHKLQAAGERVGMVGDGINDALALSAADVGFAMGQGADVAIESADVALLSNSMLGVGRAIRLSRLTLRNIYQNLVGAFAYNLLLIPVAAGILYPLMHQLINPVFAAMAMAASSVTVVLNANRLRLVALE</sequence>
<evidence type="ECO:0000313" key="25">
    <source>
        <dbReference type="EMBL" id="NQV64066.1"/>
    </source>
</evidence>
<dbReference type="GO" id="GO:0055070">
    <property type="term" value="P:copper ion homeostasis"/>
    <property type="evidence" value="ECO:0007669"/>
    <property type="project" value="TreeGrafter"/>
</dbReference>
<evidence type="ECO:0000256" key="20">
    <source>
        <dbReference type="ARBA" id="ARBA00029719"/>
    </source>
</evidence>
<keyword evidence="18" id="KW-0406">Ion transport</keyword>
<evidence type="ECO:0000256" key="2">
    <source>
        <dbReference type="ARBA" id="ARBA00006024"/>
    </source>
</evidence>
<dbReference type="GO" id="GO:0005507">
    <property type="term" value="F:copper ion binding"/>
    <property type="evidence" value="ECO:0007669"/>
    <property type="project" value="InterPro"/>
</dbReference>
<dbReference type="Gene3D" id="2.70.150.10">
    <property type="entry name" value="Calcium-transporting ATPase, cytoplasmic transduction domain A"/>
    <property type="match status" value="1"/>
</dbReference>
<dbReference type="EC" id="7.2.2.8" evidence="3"/>
<dbReference type="Pfam" id="PF00702">
    <property type="entry name" value="Hydrolase"/>
    <property type="match status" value="1"/>
</dbReference>
<dbReference type="PROSITE" id="PS50846">
    <property type="entry name" value="HMA_2"/>
    <property type="match status" value="3"/>
</dbReference>
<dbReference type="PROSITE" id="PS00154">
    <property type="entry name" value="ATPASE_E1_E2"/>
    <property type="match status" value="1"/>
</dbReference>
<feature type="domain" description="HMA" evidence="24">
    <location>
        <begin position="76"/>
        <end position="139"/>
    </location>
</feature>
<dbReference type="Pfam" id="PF00403">
    <property type="entry name" value="HMA"/>
    <property type="match status" value="3"/>
</dbReference>
<dbReference type="SUPFAM" id="SSF56784">
    <property type="entry name" value="HAD-like"/>
    <property type="match status" value="1"/>
</dbReference>
<dbReference type="EMBL" id="JABMOJ010000064">
    <property type="protein sequence ID" value="NQV64066.1"/>
    <property type="molecule type" value="Genomic_DNA"/>
</dbReference>
<proteinExistence type="inferred from homology"/>
<reference evidence="25" key="1">
    <citation type="submission" date="2020-05" db="EMBL/GenBank/DDBJ databases">
        <title>Sulfur intermediates as new biogeochemical hubs in an aquatic model microbial ecosystem.</title>
        <authorList>
            <person name="Vigneron A."/>
        </authorList>
    </citation>
    <scope>NUCLEOTIDE SEQUENCE</scope>
    <source>
        <strain evidence="25">Bin.250</strain>
    </source>
</reference>
<dbReference type="GO" id="GO:0005524">
    <property type="term" value="F:ATP binding"/>
    <property type="evidence" value="ECO:0007669"/>
    <property type="project" value="UniProtKB-UniRule"/>
</dbReference>
<comment type="subcellular location">
    <subcellularLocation>
        <location evidence="1">Cell membrane</location>
        <topology evidence="1">Multi-pass membrane protein</topology>
    </subcellularLocation>
</comment>
<dbReference type="GO" id="GO:0016887">
    <property type="term" value="F:ATP hydrolysis activity"/>
    <property type="evidence" value="ECO:0007669"/>
    <property type="project" value="InterPro"/>
</dbReference>
<dbReference type="GO" id="GO:0043682">
    <property type="term" value="F:P-type divalent copper transporter activity"/>
    <property type="evidence" value="ECO:0007669"/>
    <property type="project" value="TreeGrafter"/>
</dbReference>